<keyword evidence="6" id="KW-1185">Reference proteome</keyword>
<dbReference type="InParanoid" id="A0A1D3D4L6"/>
<dbReference type="InterPro" id="IPR036390">
    <property type="entry name" value="WH_DNA-bd_sf"/>
</dbReference>
<evidence type="ECO:0000313" key="6">
    <source>
        <dbReference type="Proteomes" id="UP000095192"/>
    </source>
</evidence>
<feature type="compositionally biased region" description="Basic and acidic residues" evidence="3">
    <location>
        <begin position="153"/>
        <end position="168"/>
    </location>
</feature>
<dbReference type="AlphaFoldDB" id="A0A1D3D4L6"/>
<proteinExistence type="predicted"/>
<reference evidence="5 6" key="1">
    <citation type="journal article" date="2016" name="BMC Genomics">
        <title>Comparative genomics reveals Cyclospora cayetanensis possesses coccidia-like metabolism and invasion components but unique surface antigens.</title>
        <authorList>
            <person name="Liu S."/>
            <person name="Wang L."/>
            <person name="Zheng H."/>
            <person name="Xu Z."/>
            <person name="Roellig D.M."/>
            <person name="Li N."/>
            <person name="Frace M.A."/>
            <person name="Tang K."/>
            <person name="Arrowood M.J."/>
            <person name="Moss D.M."/>
            <person name="Zhang L."/>
            <person name="Feng Y."/>
            <person name="Xiao L."/>
        </authorList>
    </citation>
    <scope>NUCLEOTIDE SEQUENCE [LARGE SCALE GENOMIC DNA]</scope>
    <source>
        <strain evidence="5 6">CHN_HEN01</strain>
    </source>
</reference>
<evidence type="ECO:0000256" key="2">
    <source>
        <dbReference type="PROSITE-ProRule" id="PRU00332"/>
    </source>
</evidence>
<evidence type="ECO:0000259" key="4">
    <source>
        <dbReference type="PROSITE" id="PS50961"/>
    </source>
</evidence>
<evidence type="ECO:0000256" key="3">
    <source>
        <dbReference type="SAM" id="MobiDB-lite"/>
    </source>
</evidence>
<organism evidence="5 6">
    <name type="scientific">Cyclospora cayetanensis</name>
    <dbReference type="NCBI Taxonomy" id="88456"/>
    <lineage>
        <taxon>Eukaryota</taxon>
        <taxon>Sar</taxon>
        <taxon>Alveolata</taxon>
        <taxon>Apicomplexa</taxon>
        <taxon>Conoidasida</taxon>
        <taxon>Coccidia</taxon>
        <taxon>Eucoccidiorida</taxon>
        <taxon>Eimeriorina</taxon>
        <taxon>Eimeriidae</taxon>
        <taxon>Cyclospora</taxon>
    </lineage>
</organism>
<dbReference type="InterPro" id="IPR006630">
    <property type="entry name" value="La_HTH"/>
</dbReference>
<gene>
    <name evidence="5" type="ORF">cyc_05332</name>
</gene>
<protein>
    <recommendedName>
        <fullName evidence="4">HTH La-type RNA-binding domain-containing protein</fullName>
    </recommendedName>
</protein>
<dbReference type="EMBL" id="JROU02000755">
    <property type="protein sequence ID" value="OEH78391.1"/>
    <property type="molecule type" value="Genomic_DNA"/>
</dbReference>
<evidence type="ECO:0000313" key="5">
    <source>
        <dbReference type="EMBL" id="OEH78391.1"/>
    </source>
</evidence>
<sequence>MEGGERLQRQLLVTTGPLGTLQLPGSDLWLQEKPQHVARWREAVQQEQQQKKRQKGGVDQVDVQQQPGSVEAAAAAAAAAAAGDAAQDALPLSACSDVLPPELVTAAEKLLQQRLSQLRAAVRRQVDWYFSPSNWKQDHYLRDQAVVYPPSTEGREGGGRGREGSQPLGEKKLAVPLQLVLGFPRLQRLTRDAAFVVACLQGGGGGLKHVEVSGPSNDLLLRKEGERGA</sequence>
<dbReference type="VEuPathDB" id="ToxoDB:LOC34621703"/>
<dbReference type="Proteomes" id="UP000095192">
    <property type="component" value="Unassembled WGS sequence"/>
</dbReference>
<dbReference type="SUPFAM" id="SSF46785">
    <property type="entry name" value="Winged helix' DNA-binding domain"/>
    <property type="match status" value="1"/>
</dbReference>
<dbReference type="Gene3D" id="1.10.10.10">
    <property type="entry name" value="Winged helix-like DNA-binding domain superfamily/Winged helix DNA-binding domain"/>
    <property type="match status" value="1"/>
</dbReference>
<name>A0A1D3D4L6_9EIME</name>
<feature type="domain" description="HTH La-type RNA-binding" evidence="4">
    <location>
        <begin position="112"/>
        <end position="229"/>
    </location>
</feature>
<dbReference type="InterPro" id="IPR036388">
    <property type="entry name" value="WH-like_DNA-bd_sf"/>
</dbReference>
<dbReference type="VEuPathDB" id="ToxoDB:cyc_05332"/>
<evidence type="ECO:0000256" key="1">
    <source>
        <dbReference type="ARBA" id="ARBA00022884"/>
    </source>
</evidence>
<comment type="caution">
    <text evidence="5">The sequence shown here is derived from an EMBL/GenBank/DDBJ whole genome shotgun (WGS) entry which is preliminary data.</text>
</comment>
<accession>A0A1D3D4L6</accession>
<feature type="region of interest" description="Disordered" evidence="3">
    <location>
        <begin position="149"/>
        <end position="168"/>
    </location>
</feature>
<keyword evidence="1 2" id="KW-0694">RNA-binding</keyword>
<dbReference type="GO" id="GO:0003723">
    <property type="term" value="F:RNA binding"/>
    <property type="evidence" value="ECO:0007669"/>
    <property type="project" value="UniProtKB-UniRule"/>
</dbReference>
<dbReference type="PROSITE" id="PS50961">
    <property type="entry name" value="HTH_LA"/>
    <property type="match status" value="1"/>
</dbReference>